<evidence type="ECO:0000313" key="1">
    <source>
        <dbReference type="EMBL" id="KIO07837.1"/>
    </source>
</evidence>
<reference evidence="1 2" key="1">
    <citation type="submission" date="2014-04" db="EMBL/GenBank/DDBJ databases">
        <authorList>
            <consortium name="DOE Joint Genome Institute"/>
            <person name="Kuo A."/>
            <person name="Kohler A."/>
            <person name="Costa M.D."/>
            <person name="Nagy L.G."/>
            <person name="Floudas D."/>
            <person name="Copeland A."/>
            <person name="Barry K.W."/>
            <person name="Cichocki N."/>
            <person name="Veneault-Fourrey C."/>
            <person name="LaButti K."/>
            <person name="Lindquist E.A."/>
            <person name="Lipzen A."/>
            <person name="Lundell T."/>
            <person name="Morin E."/>
            <person name="Murat C."/>
            <person name="Sun H."/>
            <person name="Tunlid A."/>
            <person name="Henrissat B."/>
            <person name="Grigoriev I.V."/>
            <person name="Hibbett D.S."/>
            <person name="Martin F."/>
            <person name="Nordberg H.P."/>
            <person name="Cantor M.N."/>
            <person name="Hua S.X."/>
        </authorList>
    </citation>
    <scope>NUCLEOTIDE SEQUENCE [LARGE SCALE GENOMIC DNA]</scope>
    <source>
        <strain evidence="1 2">Marx 270</strain>
    </source>
</reference>
<sequence length="89" mass="10273">MLLDLLRDRGKLNVETALETRNDKLCTPNPVEKKNMHHKFVVETLALDQGIMVFYTLQRYSLPSDAPALSNAVKGRHDRAMWNRVVQRP</sequence>
<dbReference type="Proteomes" id="UP000054217">
    <property type="component" value="Unassembled WGS sequence"/>
</dbReference>
<evidence type="ECO:0000313" key="2">
    <source>
        <dbReference type="Proteomes" id="UP000054217"/>
    </source>
</evidence>
<proteinExistence type="predicted"/>
<name>A0A0C3KE22_PISTI</name>
<keyword evidence="2" id="KW-1185">Reference proteome</keyword>
<dbReference type="InParanoid" id="A0A0C3KE22"/>
<gene>
    <name evidence="1" type="ORF">M404DRAFT_398267</name>
</gene>
<accession>A0A0C3KE22</accession>
<reference evidence="2" key="2">
    <citation type="submission" date="2015-01" db="EMBL/GenBank/DDBJ databases">
        <title>Evolutionary Origins and Diversification of the Mycorrhizal Mutualists.</title>
        <authorList>
            <consortium name="DOE Joint Genome Institute"/>
            <consortium name="Mycorrhizal Genomics Consortium"/>
            <person name="Kohler A."/>
            <person name="Kuo A."/>
            <person name="Nagy L.G."/>
            <person name="Floudas D."/>
            <person name="Copeland A."/>
            <person name="Barry K.W."/>
            <person name="Cichocki N."/>
            <person name="Veneault-Fourrey C."/>
            <person name="LaButti K."/>
            <person name="Lindquist E.A."/>
            <person name="Lipzen A."/>
            <person name="Lundell T."/>
            <person name="Morin E."/>
            <person name="Murat C."/>
            <person name="Riley R."/>
            <person name="Ohm R."/>
            <person name="Sun H."/>
            <person name="Tunlid A."/>
            <person name="Henrissat B."/>
            <person name="Grigoriev I.V."/>
            <person name="Hibbett D.S."/>
            <person name="Martin F."/>
        </authorList>
    </citation>
    <scope>NUCLEOTIDE SEQUENCE [LARGE SCALE GENOMIC DNA]</scope>
    <source>
        <strain evidence="2">Marx 270</strain>
    </source>
</reference>
<protein>
    <submittedName>
        <fullName evidence="1">Uncharacterized protein</fullName>
    </submittedName>
</protein>
<dbReference type="HOGENOM" id="CLU_2455613_0_0_1"/>
<dbReference type="AlphaFoldDB" id="A0A0C3KE22"/>
<organism evidence="1 2">
    <name type="scientific">Pisolithus tinctorius Marx 270</name>
    <dbReference type="NCBI Taxonomy" id="870435"/>
    <lineage>
        <taxon>Eukaryota</taxon>
        <taxon>Fungi</taxon>
        <taxon>Dikarya</taxon>
        <taxon>Basidiomycota</taxon>
        <taxon>Agaricomycotina</taxon>
        <taxon>Agaricomycetes</taxon>
        <taxon>Agaricomycetidae</taxon>
        <taxon>Boletales</taxon>
        <taxon>Sclerodermatineae</taxon>
        <taxon>Pisolithaceae</taxon>
        <taxon>Pisolithus</taxon>
    </lineage>
</organism>
<dbReference type="EMBL" id="KN831959">
    <property type="protein sequence ID" value="KIO07837.1"/>
    <property type="molecule type" value="Genomic_DNA"/>
</dbReference>